<dbReference type="SUPFAM" id="SSF102588">
    <property type="entry name" value="LmbE-like"/>
    <property type="match status" value="1"/>
</dbReference>
<dbReference type="InterPro" id="IPR003737">
    <property type="entry name" value="GlcNAc_PI_deacetylase-related"/>
</dbReference>
<keyword evidence="3" id="KW-1185">Reference proteome</keyword>
<organism evidence="2 3">
    <name type="scientific">Microbacterium terrae</name>
    <dbReference type="NCBI Taxonomy" id="69369"/>
    <lineage>
        <taxon>Bacteria</taxon>
        <taxon>Bacillati</taxon>
        <taxon>Actinomycetota</taxon>
        <taxon>Actinomycetes</taxon>
        <taxon>Micrococcales</taxon>
        <taxon>Microbacteriaceae</taxon>
        <taxon>Microbacterium</taxon>
    </lineage>
</organism>
<name>A0A0M2H2X0_9MICO</name>
<evidence type="ECO:0000313" key="3">
    <source>
        <dbReference type="Proteomes" id="UP000033956"/>
    </source>
</evidence>
<dbReference type="Gene3D" id="3.40.50.150">
    <property type="entry name" value="Vaccinia Virus protein VP39"/>
    <property type="match status" value="1"/>
</dbReference>
<accession>A0A0M2H2X0</accession>
<comment type="caution">
    <text evidence="2">The sequence shown here is derived from an EMBL/GenBank/DDBJ whole genome shotgun (WGS) entry which is preliminary data.</text>
</comment>
<evidence type="ECO:0000256" key="1">
    <source>
        <dbReference type="ARBA" id="ARBA00022833"/>
    </source>
</evidence>
<dbReference type="EC" id="2.1.1.11" evidence="2"/>
<dbReference type="Pfam" id="PF02585">
    <property type="entry name" value="PIG-L"/>
    <property type="match status" value="1"/>
</dbReference>
<evidence type="ECO:0000313" key="2">
    <source>
        <dbReference type="EMBL" id="KJL38628.1"/>
    </source>
</evidence>
<dbReference type="PATRIC" id="fig|92835.4.peg.2455"/>
<dbReference type="GO" id="GO:0046406">
    <property type="term" value="F:magnesium protoporphyrin IX methyltransferase activity"/>
    <property type="evidence" value="ECO:0007669"/>
    <property type="project" value="UniProtKB-EC"/>
</dbReference>
<gene>
    <name evidence="2" type="primary">bchM</name>
    <name evidence="2" type="ORF">RS81_02423</name>
</gene>
<dbReference type="RefSeq" id="WP_045276349.1">
    <property type="nucleotide sequence ID" value="NZ_BAAAUP010000002.1"/>
</dbReference>
<dbReference type="PANTHER" id="PTHR12993">
    <property type="entry name" value="N-ACETYLGLUCOSAMINYL-PHOSPHATIDYLINOSITOL DE-N-ACETYLASE-RELATED"/>
    <property type="match status" value="1"/>
</dbReference>
<dbReference type="Proteomes" id="UP000033956">
    <property type="component" value="Unassembled WGS sequence"/>
</dbReference>
<dbReference type="GO" id="GO:0016811">
    <property type="term" value="F:hydrolase activity, acting on carbon-nitrogen (but not peptide) bonds, in linear amides"/>
    <property type="evidence" value="ECO:0007669"/>
    <property type="project" value="TreeGrafter"/>
</dbReference>
<dbReference type="EMBL" id="JYIZ01000054">
    <property type="protein sequence ID" value="KJL38628.1"/>
    <property type="molecule type" value="Genomic_DNA"/>
</dbReference>
<dbReference type="GO" id="GO:0016137">
    <property type="term" value="P:glycoside metabolic process"/>
    <property type="evidence" value="ECO:0007669"/>
    <property type="project" value="UniProtKB-ARBA"/>
</dbReference>
<dbReference type="SUPFAM" id="SSF53335">
    <property type="entry name" value="S-adenosyl-L-methionine-dependent methyltransferases"/>
    <property type="match status" value="1"/>
</dbReference>
<dbReference type="OrthoDB" id="116799at2"/>
<keyword evidence="2" id="KW-0489">Methyltransferase</keyword>
<dbReference type="Pfam" id="PF05401">
    <property type="entry name" value="NodS"/>
    <property type="match status" value="1"/>
</dbReference>
<protein>
    <submittedName>
        <fullName evidence="2">Magnesium-protoporphyrin O-methyltransferase</fullName>
        <ecNumber evidence="2">2.1.1.11</ecNumber>
    </submittedName>
</protein>
<proteinExistence type="predicted"/>
<dbReference type="GO" id="GO:0009312">
    <property type="term" value="P:oligosaccharide biosynthetic process"/>
    <property type="evidence" value="ECO:0007669"/>
    <property type="project" value="InterPro"/>
</dbReference>
<dbReference type="Gene3D" id="3.40.50.10320">
    <property type="entry name" value="LmbE-like"/>
    <property type="match status" value="1"/>
</dbReference>
<dbReference type="AlphaFoldDB" id="A0A0M2H2X0"/>
<dbReference type="CDD" id="cd02440">
    <property type="entry name" value="AdoMet_MTases"/>
    <property type="match status" value="1"/>
</dbReference>
<keyword evidence="1" id="KW-0862">Zinc</keyword>
<dbReference type="InterPro" id="IPR008715">
    <property type="entry name" value="SAM-MeTfrase_NodS-like"/>
</dbReference>
<reference evidence="2 3" key="1">
    <citation type="submission" date="2015-02" db="EMBL/GenBank/DDBJ databases">
        <title>Draft genome sequences of ten Microbacterium spp. with emphasis on heavy metal contaminated environments.</title>
        <authorList>
            <person name="Corretto E."/>
        </authorList>
    </citation>
    <scope>NUCLEOTIDE SEQUENCE [LARGE SCALE GENOMIC DNA]</scope>
    <source>
        <strain evidence="2 3">DSM 12510</strain>
    </source>
</reference>
<dbReference type="InterPro" id="IPR024078">
    <property type="entry name" value="LmbE-like_dom_sf"/>
</dbReference>
<dbReference type="GO" id="GO:0032259">
    <property type="term" value="P:methylation"/>
    <property type="evidence" value="ECO:0007669"/>
    <property type="project" value="UniProtKB-KW"/>
</dbReference>
<dbReference type="STRING" id="92835.RS81_02423"/>
<dbReference type="InterPro" id="IPR029063">
    <property type="entry name" value="SAM-dependent_MTases_sf"/>
</dbReference>
<dbReference type="PANTHER" id="PTHR12993:SF11">
    <property type="entry name" value="N-ACETYLGLUCOSAMINYL-PHOSPHATIDYLINOSITOL DE-N-ACETYLASE"/>
    <property type="match status" value="1"/>
</dbReference>
<sequence>MTAAFSHLDPGTPEAVWRADTRLASLPALDIDVDDLIVVSAHPDDETLGAGGLMHQVSRREGRVTVVIATDGEASYPDSSTYSPTALAGRRRIELITALLAVAPRARVHFLALPDGRLDASAADLEVALAAIIDASPGRPERALIAAPWSGDGHRDHRIAAESVSRVAGPRGIRHVGYPIWLWHWGLPEDVPWRLGYGLDLSDEDREAKERALRAHVSQVARLSDAPGDEPIISSGMASHFARDRELFLTESRGDAASVDAAWFDDFYARHDDPWGFESRWYEKRKRALLLASLPSPSLGSVLEIGCATGLITTELAERARHVLALDASSIALDAARARIGDDQSVDLRLGVVPGDWPHGEFDTIVLSEVGYYFSLSDLDRTVSLIDSALAAGGTLVACHWRHPVADYPLTGDQVHARLRTVDAWHRLSSHEEEDFVLEVFTRDTASVARREGLA</sequence>
<keyword evidence="2" id="KW-0808">Transferase</keyword>